<proteinExistence type="predicted"/>
<gene>
    <name evidence="1" type="ORF">NIES592_06285</name>
</gene>
<dbReference type="Proteomes" id="UP000186391">
    <property type="component" value="Unassembled WGS sequence"/>
</dbReference>
<organism evidence="1 2">
    <name type="scientific">Fischerella major NIES-592</name>
    <dbReference type="NCBI Taxonomy" id="210994"/>
    <lineage>
        <taxon>Bacteria</taxon>
        <taxon>Bacillati</taxon>
        <taxon>Cyanobacteriota</taxon>
        <taxon>Cyanophyceae</taxon>
        <taxon>Nostocales</taxon>
        <taxon>Hapalosiphonaceae</taxon>
        <taxon>Fischerella</taxon>
    </lineage>
</organism>
<keyword evidence="2" id="KW-1185">Reference proteome</keyword>
<name>A0A1U7H3I1_9CYAN</name>
<dbReference type="EMBL" id="MRCA01000002">
    <property type="protein sequence ID" value="OKH15684.1"/>
    <property type="molecule type" value="Genomic_DNA"/>
</dbReference>
<sequence length="72" mass="8486">MFQHTEKAYFGCTNKTLVSGFSWRFEFGILDLRSNFSQTQYLSLNNDSYKLSKLPFSLDLKPDVKFSYIKQD</sequence>
<dbReference type="AlphaFoldDB" id="A0A1U7H3I1"/>
<protein>
    <submittedName>
        <fullName evidence="1">Uncharacterized protein</fullName>
    </submittedName>
</protein>
<evidence type="ECO:0000313" key="1">
    <source>
        <dbReference type="EMBL" id="OKH15684.1"/>
    </source>
</evidence>
<accession>A0A1U7H3I1</accession>
<evidence type="ECO:0000313" key="2">
    <source>
        <dbReference type="Proteomes" id="UP000186391"/>
    </source>
</evidence>
<comment type="caution">
    <text evidence="1">The sequence shown here is derived from an EMBL/GenBank/DDBJ whole genome shotgun (WGS) entry which is preliminary data.</text>
</comment>
<reference evidence="1 2" key="1">
    <citation type="submission" date="2016-11" db="EMBL/GenBank/DDBJ databases">
        <title>Draft Genome Sequences of Nine Cyanobacterial Strains from Diverse Habitats.</title>
        <authorList>
            <person name="Zhu T."/>
            <person name="Hou S."/>
            <person name="Lu X."/>
            <person name="Hess W.R."/>
        </authorList>
    </citation>
    <scope>NUCLEOTIDE SEQUENCE [LARGE SCALE GENOMIC DNA]</scope>
    <source>
        <strain evidence="1 2">NIES-592</strain>
    </source>
</reference>